<proteinExistence type="predicted"/>
<dbReference type="PROSITE" id="PS50082">
    <property type="entry name" value="WD_REPEATS_2"/>
    <property type="match status" value="3"/>
</dbReference>
<dbReference type="InterPro" id="IPR020472">
    <property type="entry name" value="WD40_PAC1"/>
</dbReference>
<feature type="region of interest" description="Disordered" evidence="6">
    <location>
        <begin position="105"/>
        <end position="200"/>
    </location>
</feature>
<dbReference type="PROSITE" id="PS50896">
    <property type="entry name" value="LISH"/>
    <property type="match status" value="1"/>
</dbReference>
<protein>
    <submittedName>
        <fullName evidence="7">Uncharacterized protein</fullName>
    </submittedName>
</protein>
<name>A0AAV3NM24_LITER</name>
<dbReference type="Gene3D" id="1.20.960.30">
    <property type="match status" value="1"/>
</dbReference>
<evidence type="ECO:0000313" key="7">
    <source>
        <dbReference type="EMBL" id="GAA0139993.1"/>
    </source>
</evidence>
<dbReference type="PROSITE" id="PS00678">
    <property type="entry name" value="WD_REPEATS_1"/>
    <property type="match status" value="1"/>
</dbReference>
<evidence type="ECO:0000256" key="2">
    <source>
        <dbReference type="ARBA" id="ARBA00022574"/>
    </source>
</evidence>
<reference evidence="7 8" key="1">
    <citation type="submission" date="2024-01" db="EMBL/GenBank/DDBJ databases">
        <title>The complete chloroplast genome sequence of Lithospermum erythrorhizon: insights into the phylogenetic relationship among Boraginaceae species and the maternal lineages of purple gromwells.</title>
        <authorList>
            <person name="Okada T."/>
            <person name="Watanabe K."/>
        </authorList>
    </citation>
    <scope>NUCLEOTIDE SEQUENCE [LARGE SCALE GENOMIC DNA]</scope>
</reference>
<dbReference type="Pfam" id="PF00400">
    <property type="entry name" value="WD40"/>
    <property type="match status" value="3"/>
</dbReference>
<dbReference type="GO" id="GO:0006357">
    <property type="term" value="P:regulation of transcription by RNA polymerase II"/>
    <property type="evidence" value="ECO:0007669"/>
    <property type="project" value="TreeGrafter"/>
</dbReference>
<comment type="caution">
    <text evidence="7">The sequence shown here is derived from an EMBL/GenBank/DDBJ whole genome shotgun (WGS) entry which is preliminary data.</text>
</comment>
<dbReference type="FunFam" id="1.20.960.30:FF:000001">
    <property type="entry name" value="F-box-like/WD repeat-containing protein TBL1XR1"/>
    <property type="match status" value="1"/>
</dbReference>
<dbReference type="InterPro" id="IPR006594">
    <property type="entry name" value="LisH"/>
</dbReference>
<feature type="repeat" description="WD" evidence="5">
    <location>
        <begin position="238"/>
        <end position="271"/>
    </location>
</feature>
<organism evidence="7 8">
    <name type="scientific">Lithospermum erythrorhizon</name>
    <name type="common">Purple gromwell</name>
    <name type="synonym">Lithospermum officinale var. erythrorhizon</name>
    <dbReference type="NCBI Taxonomy" id="34254"/>
    <lineage>
        <taxon>Eukaryota</taxon>
        <taxon>Viridiplantae</taxon>
        <taxon>Streptophyta</taxon>
        <taxon>Embryophyta</taxon>
        <taxon>Tracheophyta</taxon>
        <taxon>Spermatophyta</taxon>
        <taxon>Magnoliopsida</taxon>
        <taxon>eudicotyledons</taxon>
        <taxon>Gunneridae</taxon>
        <taxon>Pentapetalae</taxon>
        <taxon>asterids</taxon>
        <taxon>lamiids</taxon>
        <taxon>Boraginales</taxon>
        <taxon>Boraginaceae</taxon>
        <taxon>Boraginoideae</taxon>
        <taxon>Lithospermeae</taxon>
        <taxon>Lithospermum</taxon>
    </lineage>
</organism>
<keyword evidence="2 5" id="KW-0853">WD repeat</keyword>
<dbReference type="GO" id="GO:0003714">
    <property type="term" value="F:transcription corepressor activity"/>
    <property type="evidence" value="ECO:0007669"/>
    <property type="project" value="InterPro"/>
</dbReference>
<dbReference type="EMBL" id="BAABME010000137">
    <property type="protein sequence ID" value="GAA0139993.1"/>
    <property type="molecule type" value="Genomic_DNA"/>
</dbReference>
<comment type="subcellular location">
    <subcellularLocation>
        <location evidence="1">Nucleus</location>
    </subcellularLocation>
</comment>
<dbReference type="Proteomes" id="UP001454036">
    <property type="component" value="Unassembled WGS sequence"/>
</dbReference>
<evidence type="ECO:0000256" key="1">
    <source>
        <dbReference type="ARBA" id="ARBA00004123"/>
    </source>
</evidence>
<dbReference type="PRINTS" id="PR00320">
    <property type="entry name" value="GPROTEINBRPT"/>
</dbReference>
<evidence type="ECO:0000256" key="6">
    <source>
        <dbReference type="SAM" id="MobiDB-lite"/>
    </source>
</evidence>
<evidence type="ECO:0000256" key="5">
    <source>
        <dbReference type="PROSITE-ProRule" id="PRU00221"/>
    </source>
</evidence>
<feature type="repeat" description="WD" evidence="5">
    <location>
        <begin position="338"/>
        <end position="379"/>
    </location>
</feature>
<dbReference type="SUPFAM" id="SSF50978">
    <property type="entry name" value="WD40 repeat-like"/>
    <property type="match status" value="1"/>
</dbReference>
<dbReference type="InterPro" id="IPR019775">
    <property type="entry name" value="WD40_repeat_CS"/>
</dbReference>
<evidence type="ECO:0000313" key="8">
    <source>
        <dbReference type="Proteomes" id="UP001454036"/>
    </source>
</evidence>
<dbReference type="SMART" id="SM00320">
    <property type="entry name" value="WD40"/>
    <property type="match status" value="4"/>
</dbReference>
<sequence>MVALTSTELNYLVYRYLVESGFTHSAYCLGHEGGLLKTTIDANLVPTGALVTFVQKGIQYLELEANLGNDDSDAEQDFQFLQPLDLITKNVFELQKIIKERKEHYMKENSKGKEKHSVANEKQHKKEAAKEREEKQQREEKRQREEEEQQREEKWQREEEHVTVKAKMQIDKEKDRDKEKGKDKEKPHEILSGSKHTGDKVDQIKEENGKAEVAEPMEICTNSTSFPCEFLNGEVMNLEGHLSEVFACAWNPTESLLASGAGDASARIWSIGDGLCGPSPQTRTPCSVVLKHVKERPNDKSKDVTTLDWNSEGTLLATGSYDGLARIWNREGELISILNKHKGPVFSLRWNKKGDYLLSGSVDKTAIVWDAKTGDWKQQFEFHSGPTLDVDWRNNVSFATCSTDYMIYVCKVGEKHPIKRFSGHQVLFFSYPLFIVDVFSVSIFIRDCSVLITLLYCDFSTYP</sequence>
<feature type="compositionally biased region" description="Basic and acidic residues" evidence="6">
    <location>
        <begin position="105"/>
        <end position="189"/>
    </location>
</feature>
<accession>A0AAV3NM24</accession>
<dbReference type="PANTHER" id="PTHR22846">
    <property type="entry name" value="WD40 REPEAT PROTEIN"/>
    <property type="match status" value="1"/>
</dbReference>
<dbReference type="InterPro" id="IPR001680">
    <property type="entry name" value="WD40_rpt"/>
</dbReference>
<dbReference type="PROSITE" id="PS50294">
    <property type="entry name" value="WD_REPEATS_REGION"/>
    <property type="match status" value="3"/>
</dbReference>
<dbReference type="GO" id="GO:0000118">
    <property type="term" value="C:histone deacetylase complex"/>
    <property type="evidence" value="ECO:0007669"/>
    <property type="project" value="TreeGrafter"/>
</dbReference>
<feature type="repeat" description="WD" evidence="5">
    <location>
        <begin position="297"/>
        <end position="329"/>
    </location>
</feature>
<dbReference type="InterPro" id="IPR015943">
    <property type="entry name" value="WD40/YVTN_repeat-like_dom_sf"/>
</dbReference>
<keyword evidence="8" id="KW-1185">Reference proteome</keyword>
<dbReference type="Pfam" id="PF08513">
    <property type="entry name" value="LisH"/>
    <property type="match status" value="1"/>
</dbReference>
<dbReference type="InterPro" id="IPR045183">
    <property type="entry name" value="Ebi-like"/>
</dbReference>
<keyword evidence="3" id="KW-0677">Repeat</keyword>
<keyword evidence="4" id="KW-0539">Nucleus</keyword>
<evidence type="ECO:0000256" key="3">
    <source>
        <dbReference type="ARBA" id="ARBA00022737"/>
    </source>
</evidence>
<dbReference type="Gene3D" id="2.130.10.10">
    <property type="entry name" value="YVTN repeat-like/Quinoprotein amine dehydrogenase"/>
    <property type="match status" value="1"/>
</dbReference>
<dbReference type="SMART" id="SM00667">
    <property type="entry name" value="LisH"/>
    <property type="match status" value="1"/>
</dbReference>
<dbReference type="AlphaFoldDB" id="A0AAV3NM24"/>
<evidence type="ECO:0000256" key="4">
    <source>
        <dbReference type="ARBA" id="ARBA00023242"/>
    </source>
</evidence>
<gene>
    <name evidence="7" type="ORF">LIER_01424</name>
</gene>
<dbReference type="PANTHER" id="PTHR22846:SF2">
    <property type="entry name" value="F-BOX-LIKE_WD REPEAT-CONTAINING PROTEIN EBI"/>
    <property type="match status" value="1"/>
</dbReference>
<dbReference type="InterPro" id="IPR036322">
    <property type="entry name" value="WD40_repeat_dom_sf"/>
</dbReference>